<keyword evidence="1" id="KW-0472">Membrane</keyword>
<dbReference type="EMBL" id="WIQW01000010">
    <property type="protein sequence ID" value="KAF3107362.1"/>
    <property type="molecule type" value="Genomic_DNA"/>
</dbReference>
<keyword evidence="1" id="KW-1133">Transmembrane helix</keyword>
<proteinExistence type="predicted"/>
<dbReference type="Proteomes" id="UP000475325">
    <property type="component" value="Unassembled WGS sequence"/>
</dbReference>
<protein>
    <submittedName>
        <fullName evidence="2">Uncharacterized protein</fullName>
    </submittedName>
</protein>
<keyword evidence="1" id="KW-0812">Transmembrane</keyword>
<accession>A0A7C8NTP7</accession>
<feature type="transmembrane region" description="Helical" evidence="1">
    <location>
        <begin position="75"/>
        <end position="95"/>
    </location>
</feature>
<evidence type="ECO:0000313" key="3">
    <source>
        <dbReference type="Proteomes" id="UP000475325"/>
    </source>
</evidence>
<sequence length="140" mass="16329">MHREVTPDSSDSYLGGRRREEWKELRLQELKLLELKLELRSYSYLLTYSASSLVKGSYVDVDDSTRLSTAIPSSLYLSTYLIVVVPLLVFSRVLVDKRRRKLTMSKFTEAFFGRIWQLPIAYIFQIEGLTPFSEDIYGIF</sequence>
<comment type="caution">
    <text evidence="2">The sequence shown here is derived from an EMBL/GenBank/DDBJ whole genome shotgun (WGS) entry which is preliminary data.</text>
</comment>
<reference evidence="2 3" key="1">
    <citation type="submission" date="2019-06" db="EMBL/GenBank/DDBJ databases">
        <authorList>
            <person name="Palmer J.M."/>
        </authorList>
    </citation>
    <scope>NUCLEOTIDE SEQUENCE [LARGE SCALE GENOMIC DNA]</scope>
    <source>
        <strain evidence="2 3">TWF102</strain>
    </source>
</reference>
<name>A0A7C8NTP7_ORBOL</name>
<organism evidence="2 3">
    <name type="scientific">Orbilia oligospora</name>
    <name type="common">Nematode-trapping fungus</name>
    <name type="synonym">Arthrobotrys oligospora</name>
    <dbReference type="NCBI Taxonomy" id="2813651"/>
    <lineage>
        <taxon>Eukaryota</taxon>
        <taxon>Fungi</taxon>
        <taxon>Dikarya</taxon>
        <taxon>Ascomycota</taxon>
        <taxon>Pezizomycotina</taxon>
        <taxon>Orbiliomycetes</taxon>
        <taxon>Orbiliales</taxon>
        <taxon>Orbiliaceae</taxon>
        <taxon>Orbilia</taxon>
    </lineage>
</organism>
<gene>
    <name evidence="2" type="ORF">TWF102_000281</name>
</gene>
<dbReference type="AlphaFoldDB" id="A0A7C8NTP7"/>
<evidence type="ECO:0000256" key="1">
    <source>
        <dbReference type="SAM" id="Phobius"/>
    </source>
</evidence>
<evidence type="ECO:0000313" key="2">
    <source>
        <dbReference type="EMBL" id="KAF3107362.1"/>
    </source>
</evidence>